<gene>
    <name evidence="2" type="ordered locus">Slit_2637</name>
</gene>
<evidence type="ECO:0008006" key="4">
    <source>
        <dbReference type="Google" id="ProtNLM"/>
    </source>
</evidence>
<feature type="transmembrane region" description="Helical" evidence="1">
    <location>
        <begin position="251"/>
        <end position="269"/>
    </location>
</feature>
<feature type="transmembrane region" description="Helical" evidence="1">
    <location>
        <begin position="204"/>
        <end position="226"/>
    </location>
</feature>
<dbReference type="HOGENOM" id="CLU_562453_0_0_4"/>
<keyword evidence="1" id="KW-0812">Transmembrane</keyword>
<evidence type="ECO:0000313" key="2">
    <source>
        <dbReference type="EMBL" id="ADE12862.1"/>
    </source>
</evidence>
<dbReference type="EMBL" id="CP001965">
    <property type="protein sequence ID" value="ADE12862.1"/>
    <property type="molecule type" value="Genomic_DNA"/>
</dbReference>
<feature type="transmembrane region" description="Helical" evidence="1">
    <location>
        <begin position="165"/>
        <end position="192"/>
    </location>
</feature>
<name>D5CNU1_SIDLE</name>
<dbReference type="OrthoDB" id="9149247at2"/>
<feature type="transmembrane region" description="Helical" evidence="1">
    <location>
        <begin position="75"/>
        <end position="100"/>
    </location>
</feature>
<dbReference type="KEGG" id="slt:Slit_2637"/>
<sequence length="485" mass="53427">MNNLLTRIPNRYWAYLAFALWGVISFTLLHKTSYGLDEGAAHALLLVWSVSDNVVSPILTLGFPDLRTVFLAPAGILWTGNVLAAKITTILAMSITAWALHAWKSREGDTEGALLATGLLLLSPLFLDQIDTISVSPYLLLVFVLGAWSNQIYRESKRAFGGMYFAQIFLCLASVTLHPAGFAYPLALLWTWHKKPIDQNHRNYIFSGIISATLVALVLTSGWSHIEWFSNPIRSLSSILLGPATGEDFGTFHWLCGIGTLFILILVLWKQAKNLFADFLGLALLFALMISAFTGDDFFALAALATCLYWGIPLMLRKTASPHSGFWEQRGMVLLLIFVVATTFMVANKARFEMLQSGNLSPRDSIIKVMAEDSGLFLNDENSQNATEKKTIRIASQWPALTMLACRCDALPLPPNAKDSAALFAMLHGIDYLVFDPHDPMNDSLSHNLANMDAGKVETVTLQRGGVIVAVKKSIPPDLPAKKHD</sequence>
<dbReference type="AlphaFoldDB" id="D5CNU1"/>
<feature type="transmembrane region" description="Helical" evidence="1">
    <location>
        <begin position="329"/>
        <end position="347"/>
    </location>
</feature>
<accession>D5CNU1</accession>
<organism evidence="2 3">
    <name type="scientific">Sideroxydans lithotrophicus (strain ES-1)</name>
    <dbReference type="NCBI Taxonomy" id="580332"/>
    <lineage>
        <taxon>Bacteria</taxon>
        <taxon>Pseudomonadati</taxon>
        <taxon>Pseudomonadota</taxon>
        <taxon>Betaproteobacteria</taxon>
        <taxon>Nitrosomonadales</taxon>
        <taxon>Gallionellaceae</taxon>
        <taxon>Sideroxydans</taxon>
    </lineage>
</organism>
<feature type="transmembrane region" description="Helical" evidence="1">
    <location>
        <begin position="112"/>
        <end position="128"/>
    </location>
</feature>
<keyword evidence="3" id="KW-1185">Reference proteome</keyword>
<dbReference type="STRING" id="580332.Slit_2637"/>
<dbReference type="RefSeq" id="WP_013030760.1">
    <property type="nucleotide sequence ID" value="NC_013959.1"/>
</dbReference>
<reference evidence="2 3" key="1">
    <citation type="submission" date="2010-03" db="EMBL/GenBank/DDBJ databases">
        <title>Complete sequence of Sideroxydans lithotrophicus ES-1.</title>
        <authorList>
            <consortium name="US DOE Joint Genome Institute"/>
            <person name="Lucas S."/>
            <person name="Copeland A."/>
            <person name="Lapidus A."/>
            <person name="Cheng J.-F."/>
            <person name="Bruce D."/>
            <person name="Goodwin L."/>
            <person name="Pitluck S."/>
            <person name="Munk A.C."/>
            <person name="Detter J.C."/>
            <person name="Han C."/>
            <person name="Tapia R."/>
            <person name="Larimer F."/>
            <person name="Land M."/>
            <person name="Hauser L."/>
            <person name="Kyrpides N."/>
            <person name="Ivanova N."/>
            <person name="Emerson D."/>
            <person name="Woyke T."/>
        </authorList>
    </citation>
    <scope>NUCLEOTIDE SEQUENCE [LARGE SCALE GENOMIC DNA]</scope>
    <source>
        <strain evidence="2 3">ES-1</strain>
    </source>
</reference>
<feature type="transmembrane region" description="Helical" evidence="1">
    <location>
        <begin position="299"/>
        <end position="317"/>
    </location>
</feature>
<protein>
    <recommendedName>
        <fullName evidence="4">Glycosyltransferase RgtA/B/C/D-like domain-containing protein</fullName>
    </recommendedName>
</protein>
<feature type="transmembrane region" description="Helical" evidence="1">
    <location>
        <begin position="12"/>
        <end position="29"/>
    </location>
</feature>
<evidence type="ECO:0000313" key="3">
    <source>
        <dbReference type="Proteomes" id="UP000001625"/>
    </source>
</evidence>
<feature type="transmembrane region" description="Helical" evidence="1">
    <location>
        <begin position="276"/>
        <end position="293"/>
    </location>
</feature>
<feature type="transmembrane region" description="Helical" evidence="1">
    <location>
        <begin position="41"/>
        <end position="63"/>
    </location>
</feature>
<dbReference type="Proteomes" id="UP000001625">
    <property type="component" value="Chromosome"/>
</dbReference>
<keyword evidence="1" id="KW-1133">Transmembrane helix</keyword>
<keyword evidence="1" id="KW-0472">Membrane</keyword>
<evidence type="ECO:0000256" key="1">
    <source>
        <dbReference type="SAM" id="Phobius"/>
    </source>
</evidence>
<feature type="transmembrane region" description="Helical" evidence="1">
    <location>
        <begin position="135"/>
        <end position="153"/>
    </location>
</feature>
<proteinExistence type="predicted"/>